<keyword evidence="3" id="KW-0539">Nucleus</keyword>
<dbReference type="InterPro" id="IPR001606">
    <property type="entry name" value="ARID_dom"/>
</dbReference>
<feature type="compositionally biased region" description="Polar residues" evidence="4">
    <location>
        <begin position="540"/>
        <end position="564"/>
    </location>
</feature>
<dbReference type="PANTHER" id="PTHR13964">
    <property type="entry name" value="RBP-RELATED"/>
    <property type="match status" value="1"/>
</dbReference>
<dbReference type="Pfam" id="PF01388">
    <property type="entry name" value="ARID"/>
    <property type="match status" value="1"/>
</dbReference>
<feature type="compositionally biased region" description="Low complexity" evidence="4">
    <location>
        <begin position="481"/>
        <end position="501"/>
    </location>
</feature>
<dbReference type="InterPro" id="IPR051232">
    <property type="entry name" value="ARID/SWI1_ChromRemod"/>
</dbReference>
<evidence type="ECO:0000256" key="3">
    <source>
        <dbReference type="ARBA" id="ARBA00023242"/>
    </source>
</evidence>
<dbReference type="GeneID" id="43602105"/>
<comment type="caution">
    <text evidence="6">The sequence shown here is derived from an EMBL/GenBank/DDBJ whole genome shotgun (WGS) entry which is preliminary data.</text>
</comment>
<evidence type="ECO:0000259" key="5">
    <source>
        <dbReference type="PROSITE" id="PS51011"/>
    </source>
</evidence>
<feature type="compositionally biased region" description="Polar residues" evidence="4">
    <location>
        <begin position="133"/>
        <end position="178"/>
    </location>
</feature>
<dbReference type="SMART" id="SM00501">
    <property type="entry name" value="BRIGHT"/>
    <property type="match status" value="1"/>
</dbReference>
<feature type="compositionally biased region" description="Polar residues" evidence="4">
    <location>
        <begin position="243"/>
        <end position="255"/>
    </location>
</feature>
<dbReference type="STRING" id="2656787.A0A370TC86"/>
<dbReference type="CDD" id="cd16871">
    <property type="entry name" value="ARID_Swi1p-like"/>
    <property type="match status" value="1"/>
</dbReference>
<protein>
    <submittedName>
        <fullName evidence="6">Putative SWI1 Component of SWI global transcription activator complex</fullName>
    </submittedName>
</protein>
<dbReference type="Proteomes" id="UP000254866">
    <property type="component" value="Unassembled WGS sequence"/>
</dbReference>
<keyword evidence="1" id="KW-0805">Transcription regulation</keyword>
<dbReference type="EMBL" id="NPIC01000011">
    <property type="protein sequence ID" value="RDL31854.1"/>
    <property type="molecule type" value="Genomic_DNA"/>
</dbReference>
<reference evidence="6 7" key="1">
    <citation type="journal article" date="2018" name="IMA Fungus">
        <title>IMA Genome-F 9: Draft genome sequence of Annulohypoxylon stygium, Aspergillus mulundensis, Berkeleyomyces basicola (syn. Thielaviopsis basicola), Ceratocystis smalleyi, two Cercospora beticola strains, Coleophoma cylindrospora, Fusarium fracticaudum, Phialophora cf. hyalina, and Morchella septimelata.</title>
        <authorList>
            <person name="Wingfield B.D."/>
            <person name="Bills G.F."/>
            <person name="Dong Y."/>
            <person name="Huang W."/>
            <person name="Nel W.J."/>
            <person name="Swalarsk-Parry B.S."/>
            <person name="Vaghefi N."/>
            <person name="Wilken P.M."/>
            <person name="An Z."/>
            <person name="de Beer Z.W."/>
            <person name="De Vos L."/>
            <person name="Chen L."/>
            <person name="Duong T.A."/>
            <person name="Gao Y."/>
            <person name="Hammerbacher A."/>
            <person name="Kikkert J.R."/>
            <person name="Li Y."/>
            <person name="Li H."/>
            <person name="Li K."/>
            <person name="Li Q."/>
            <person name="Liu X."/>
            <person name="Ma X."/>
            <person name="Naidoo K."/>
            <person name="Pethybridge S.J."/>
            <person name="Sun J."/>
            <person name="Steenkamp E.T."/>
            <person name="van der Nest M.A."/>
            <person name="van Wyk S."/>
            <person name="Wingfield M.J."/>
            <person name="Xiong C."/>
            <person name="Yue Q."/>
            <person name="Zhang X."/>
        </authorList>
    </citation>
    <scope>NUCLEOTIDE SEQUENCE [LARGE SCALE GENOMIC DNA]</scope>
    <source>
        <strain evidence="6 7">BP 5553</strain>
    </source>
</reference>
<dbReference type="SMART" id="SM01014">
    <property type="entry name" value="ARID"/>
    <property type="match status" value="1"/>
</dbReference>
<dbReference type="RefSeq" id="XP_031865786.1">
    <property type="nucleotide sequence ID" value="XM_032017879.1"/>
</dbReference>
<evidence type="ECO:0000313" key="7">
    <source>
        <dbReference type="Proteomes" id="UP000254866"/>
    </source>
</evidence>
<feature type="compositionally biased region" description="Polar residues" evidence="4">
    <location>
        <begin position="217"/>
        <end position="226"/>
    </location>
</feature>
<feature type="compositionally biased region" description="Pro residues" evidence="4">
    <location>
        <begin position="526"/>
        <end position="535"/>
    </location>
</feature>
<name>A0A370TC86_9HELO</name>
<dbReference type="AlphaFoldDB" id="A0A370TC86"/>
<evidence type="ECO:0000256" key="1">
    <source>
        <dbReference type="ARBA" id="ARBA00023015"/>
    </source>
</evidence>
<proteinExistence type="predicted"/>
<feature type="region of interest" description="Disordered" evidence="4">
    <location>
        <begin position="68"/>
        <end position="293"/>
    </location>
</feature>
<feature type="compositionally biased region" description="Low complexity" evidence="4">
    <location>
        <begin position="451"/>
        <end position="460"/>
    </location>
</feature>
<feature type="compositionally biased region" description="Low complexity" evidence="4">
    <location>
        <begin position="84"/>
        <end position="99"/>
    </location>
</feature>
<dbReference type="Gene3D" id="1.10.150.60">
    <property type="entry name" value="ARID DNA-binding domain"/>
    <property type="match status" value="1"/>
</dbReference>
<dbReference type="GO" id="GO:0006357">
    <property type="term" value="P:regulation of transcription by RNA polymerase II"/>
    <property type="evidence" value="ECO:0007669"/>
    <property type="project" value="TreeGrafter"/>
</dbReference>
<sequence length="1066" mass="116711">MAAIADGLPQLLPTVMTSWNDAAIQSHNGAGFNHLDPNSAGAMLDPSAFMNNPSSFDPSAQFQNQQLQQRMQNGAMRNGSPAFNNNNNNNNSNNNPNNPIYQTNPVIPSKRPRPREDSLATSPRQAPGMPPGSRSQTPQQSPYPGFQGNNVPQQQGPYSHLQNGSSTASPSPIMTNQLRPGGVPQRVSTASPHSFSPAAQQFPQASPSQSDHGSRVDTPQNSNPYAQNPGFGQGFGQTFTPPSGRTSAPPQNPMSTPLMQQQPHMGQPQMYPQPQQPTQQQQQQQPQQRPQPMDQQKLLYHMRLQQQLQQQNLMAAQRGNMPPSVNPMAKPQMPGQNGQFPGMRPGQVPPQLGGPSPESFMKNLASFMRQHNQPLDMNPIVGDRPIALIALYMTVRKFGGYKKVTSQNGWPQVAQALQFHPMQSQQAAQQLKAHYDRNLLMFDEAWQNQQRQRVAMMQQGQGVGGPGPQMSPTKQMNPQTGMPQQHYPQQAQLLGQQQQMHTTPVKQMAQMHHPQQPAVNGFSTPQQPPGQPRPMGPQSHGRNSLSRTIEATPPQNGTSFTVPSPVSAAKPGALSLQSPQVDAGIRPGEPPAPQEFNLPAELDPKVRVLDTFGGVELDSLLRLGGTLIQSKPDIPPVADLGSIDIHALTMSLQCGIHAEVRMALDTLVSLSVEPRLQLDLRACEDLVETLIDCAESQVEILAENAAEVSDVMLISSYEDTVRGCRLEQEVLQDIPPFGSLEYELDRAVDKLICITTIMRNLSFYETNHPPLADELVIKILCVVIRYLGTRNMLLRTNQNTLDFMKDVIIFLSNLAQAIEIPGREQALCLLHFLLAFAPSPPPNAFDRVTFSPYDPAIHRYLPPAVDSLAKLLARDEPNRSHYKTIFASDVASTPPYDLLTKTFALAVSAIPDDKQDGKRANLIPVVEARKPILMQGMLAAEILSNLAPGHESGVAKSWLTSEDGFSQNLARLIFTLCLEATPQHPHSRSQPVPKGVEDEALLHITMGGIAVLRRLGEKSRDPNDPLSTMPITTLPSKENILSALKLVQPRLQGVLKQLCAYAGLGT</sequence>
<feature type="compositionally biased region" description="Low complexity" evidence="4">
    <location>
        <begin position="257"/>
        <end position="293"/>
    </location>
</feature>
<dbReference type="PANTHER" id="PTHR13964:SF27">
    <property type="entry name" value="HAT-TRICK, ISOFORM D"/>
    <property type="match status" value="1"/>
</dbReference>
<feature type="region of interest" description="Disordered" evidence="4">
    <location>
        <begin position="451"/>
        <end position="564"/>
    </location>
</feature>
<organism evidence="6 7">
    <name type="scientific">Venustampulla echinocandica</name>
    <dbReference type="NCBI Taxonomy" id="2656787"/>
    <lineage>
        <taxon>Eukaryota</taxon>
        <taxon>Fungi</taxon>
        <taxon>Dikarya</taxon>
        <taxon>Ascomycota</taxon>
        <taxon>Pezizomycotina</taxon>
        <taxon>Leotiomycetes</taxon>
        <taxon>Helotiales</taxon>
        <taxon>Pleuroascaceae</taxon>
        <taxon>Venustampulla</taxon>
    </lineage>
</organism>
<feature type="domain" description="ARID" evidence="5">
    <location>
        <begin position="354"/>
        <end position="447"/>
    </location>
</feature>
<accession>A0A370TC86</accession>
<dbReference type="InterPro" id="IPR036431">
    <property type="entry name" value="ARID_dom_sf"/>
</dbReference>
<dbReference type="PROSITE" id="PS51011">
    <property type="entry name" value="ARID"/>
    <property type="match status" value="1"/>
</dbReference>
<dbReference type="SUPFAM" id="SSF46774">
    <property type="entry name" value="ARID-like"/>
    <property type="match status" value="1"/>
</dbReference>
<dbReference type="OrthoDB" id="1938591at2759"/>
<keyword evidence="7" id="KW-1185">Reference proteome</keyword>
<evidence type="ECO:0000256" key="2">
    <source>
        <dbReference type="ARBA" id="ARBA00023163"/>
    </source>
</evidence>
<feature type="compositionally biased region" description="Low complexity" evidence="4">
    <location>
        <begin position="194"/>
        <end position="210"/>
    </location>
</feature>
<evidence type="ECO:0000256" key="4">
    <source>
        <dbReference type="SAM" id="MobiDB-lite"/>
    </source>
</evidence>
<keyword evidence="2" id="KW-0804">Transcription</keyword>
<dbReference type="GO" id="GO:0016514">
    <property type="term" value="C:SWI/SNF complex"/>
    <property type="evidence" value="ECO:0007669"/>
    <property type="project" value="TreeGrafter"/>
</dbReference>
<dbReference type="GO" id="GO:0000976">
    <property type="term" value="F:transcription cis-regulatory region binding"/>
    <property type="evidence" value="ECO:0007669"/>
    <property type="project" value="TreeGrafter"/>
</dbReference>
<feature type="compositionally biased region" description="Polar residues" evidence="4">
    <location>
        <begin position="470"/>
        <end position="480"/>
    </location>
</feature>
<evidence type="ECO:0000313" key="6">
    <source>
        <dbReference type="EMBL" id="RDL31854.1"/>
    </source>
</evidence>
<gene>
    <name evidence="6" type="ORF">BP5553_09256</name>
</gene>